<evidence type="ECO:0000256" key="1">
    <source>
        <dbReference type="ARBA" id="ARBA00022679"/>
    </source>
</evidence>
<name>A0ABV9AFZ9_9ACTN</name>
<evidence type="ECO:0000313" key="4">
    <source>
        <dbReference type="Proteomes" id="UP001595997"/>
    </source>
</evidence>
<keyword evidence="4" id="KW-1185">Reference proteome</keyword>
<keyword evidence="1" id="KW-0808">Transferase</keyword>
<dbReference type="SUPFAM" id="SSF81301">
    <property type="entry name" value="Nucleotidyltransferase"/>
    <property type="match status" value="1"/>
</dbReference>
<protein>
    <submittedName>
        <fullName evidence="3">Aminoglycoside adenylyltransferase domain-containing protein</fullName>
    </submittedName>
</protein>
<dbReference type="Pfam" id="PF13427">
    <property type="entry name" value="AadA_C"/>
    <property type="match status" value="1"/>
</dbReference>
<reference evidence="4" key="1">
    <citation type="journal article" date="2019" name="Int. J. Syst. Evol. Microbiol.">
        <title>The Global Catalogue of Microorganisms (GCM) 10K type strain sequencing project: providing services to taxonomists for standard genome sequencing and annotation.</title>
        <authorList>
            <consortium name="The Broad Institute Genomics Platform"/>
            <consortium name="The Broad Institute Genome Sequencing Center for Infectious Disease"/>
            <person name="Wu L."/>
            <person name="Ma J."/>
        </authorList>
    </citation>
    <scope>NUCLEOTIDE SEQUENCE [LARGE SCALE GENOMIC DNA]</scope>
    <source>
        <strain evidence="4">CGMCC 4.7357</strain>
    </source>
</reference>
<dbReference type="InterPro" id="IPR025184">
    <property type="entry name" value="AadA_C"/>
</dbReference>
<evidence type="ECO:0000259" key="2">
    <source>
        <dbReference type="Pfam" id="PF13427"/>
    </source>
</evidence>
<proteinExistence type="predicted"/>
<evidence type="ECO:0000313" key="3">
    <source>
        <dbReference type="EMBL" id="MFC4497751.1"/>
    </source>
</evidence>
<dbReference type="RefSeq" id="WP_386452692.1">
    <property type="nucleotide sequence ID" value="NZ_JBHSFH010000018.1"/>
</dbReference>
<keyword evidence="3" id="KW-0548">Nucleotidyltransferase</keyword>
<dbReference type="Proteomes" id="UP001595997">
    <property type="component" value="Unassembled WGS sequence"/>
</dbReference>
<dbReference type="EMBL" id="JBHSFH010000018">
    <property type="protein sequence ID" value="MFC4497751.1"/>
    <property type="molecule type" value="Genomic_DNA"/>
</dbReference>
<gene>
    <name evidence="3" type="ORF">ACFPA8_26835</name>
</gene>
<sequence length="266" mass="28328">MTDTIDARPSLPRELRAYLEELVVRTRTVCGPHLVSVSAVGSLALDDYRHGRSDVDVTVVVDPALPGPALHDLAGALAHPGLPCPAPGLELVVYGADFAGRPSGEAGYLLDLNTGPLLPNRAAFDAAGSPAFWYVIDRSVAHQAGLSLYGRPAREVIAAPKRSAVLAAIRASVREHSDGEGHLADNRVLNGCRSVVFCRTGRWTAKRAAAQETAAAEEEFRPLIDAAVRSFERPRSSPDPLPGTEVRAFLAWVRERVEETGGTAGD</sequence>
<accession>A0ABV9AFZ9</accession>
<comment type="caution">
    <text evidence="3">The sequence shown here is derived from an EMBL/GenBank/DDBJ whole genome shotgun (WGS) entry which is preliminary data.</text>
</comment>
<dbReference type="GO" id="GO:0016779">
    <property type="term" value="F:nucleotidyltransferase activity"/>
    <property type="evidence" value="ECO:0007669"/>
    <property type="project" value="UniProtKB-KW"/>
</dbReference>
<organism evidence="3 4">
    <name type="scientific">Streptomyces ovatisporus</name>
    <dbReference type="NCBI Taxonomy" id="1128682"/>
    <lineage>
        <taxon>Bacteria</taxon>
        <taxon>Bacillati</taxon>
        <taxon>Actinomycetota</taxon>
        <taxon>Actinomycetes</taxon>
        <taxon>Kitasatosporales</taxon>
        <taxon>Streptomycetaceae</taxon>
        <taxon>Streptomyces</taxon>
    </lineage>
</organism>
<dbReference type="InterPro" id="IPR043519">
    <property type="entry name" value="NT_sf"/>
</dbReference>
<feature type="domain" description="Adenylyltransferase AadA C-terminal" evidence="2">
    <location>
        <begin position="163"/>
        <end position="249"/>
    </location>
</feature>